<feature type="non-terminal residue" evidence="8">
    <location>
        <position position="1"/>
    </location>
</feature>
<evidence type="ECO:0000313" key="8">
    <source>
        <dbReference type="EMBL" id="NXI95687.1"/>
    </source>
</evidence>
<accession>A0A7K9XEF5</accession>
<dbReference type="GO" id="GO:0003964">
    <property type="term" value="F:RNA-directed DNA polymerase activity"/>
    <property type="evidence" value="ECO:0007669"/>
    <property type="project" value="UniProtKB-KW"/>
</dbReference>
<gene>
    <name evidence="8" type="primary">Ervk18_1</name>
    <name evidence="8" type="ORF">PSOCRE_R15251</name>
</gene>
<reference evidence="8 9" key="1">
    <citation type="submission" date="2019-09" db="EMBL/GenBank/DDBJ databases">
        <title>Bird 10,000 Genomes (B10K) Project - Family phase.</title>
        <authorList>
            <person name="Zhang G."/>
        </authorList>
    </citation>
    <scope>NUCLEOTIDE SEQUENCE [LARGE SCALE GENOMIC DNA]</scope>
    <source>
        <strain evidence="8">B10K-DU-001-60</strain>
        <tissue evidence="8">Muscle</tissue>
    </source>
</reference>
<keyword evidence="4" id="KW-0255">Endonuclease</keyword>
<evidence type="ECO:0000256" key="6">
    <source>
        <dbReference type="ARBA" id="ARBA00022918"/>
    </source>
</evidence>
<evidence type="ECO:0000259" key="7">
    <source>
        <dbReference type="Pfam" id="PF06817"/>
    </source>
</evidence>
<keyword evidence="9" id="KW-1185">Reference proteome</keyword>
<organism evidence="8 9">
    <name type="scientific">Psophia crepitans</name>
    <name type="common">common trumpeter</name>
    <dbReference type="NCBI Taxonomy" id="54359"/>
    <lineage>
        <taxon>Eukaryota</taxon>
        <taxon>Metazoa</taxon>
        <taxon>Chordata</taxon>
        <taxon>Craniata</taxon>
        <taxon>Vertebrata</taxon>
        <taxon>Euteleostomi</taxon>
        <taxon>Archelosauria</taxon>
        <taxon>Archosauria</taxon>
        <taxon>Dinosauria</taxon>
        <taxon>Saurischia</taxon>
        <taxon>Theropoda</taxon>
        <taxon>Coelurosauria</taxon>
        <taxon>Aves</taxon>
        <taxon>Neognathae</taxon>
        <taxon>Neoaves</taxon>
        <taxon>Gruiformes</taxon>
        <taxon>Psophiidae</taxon>
        <taxon>Psophia</taxon>
    </lineage>
</organism>
<dbReference type="Gene3D" id="3.30.70.270">
    <property type="match status" value="1"/>
</dbReference>
<dbReference type="GO" id="GO:0035613">
    <property type="term" value="F:RNA stem-loop binding"/>
    <property type="evidence" value="ECO:0007669"/>
    <property type="project" value="TreeGrafter"/>
</dbReference>
<sequence length="56" mass="6157">TLKPQQLRPASCISTLNDLQQLLGTINWICLILGISTRELSTLFDTLKGDADLNSL</sequence>
<name>A0A7K9XEF5_9GRUI</name>
<comment type="caution">
    <text evidence="8">The sequence shown here is derived from an EMBL/GenBank/DDBJ whole genome shotgun (WGS) entry which is preliminary data.</text>
</comment>
<dbReference type="GO" id="GO:0004519">
    <property type="term" value="F:endonuclease activity"/>
    <property type="evidence" value="ECO:0007669"/>
    <property type="project" value="UniProtKB-KW"/>
</dbReference>
<dbReference type="PANTHER" id="PTHR41694:SF3">
    <property type="entry name" value="RNA-DIRECTED DNA POLYMERASE-RELATED"/>
    <property type="match status" value="1"/>
</dbReference>
<dbReference type="PANTHER" id="PTHR41694">
    <property type="entry name" value="ENDOGENOUS RETROVIRUS GROUP K MEMBER POL PROTEIN"/>
    <property type="match status" value="1"/>
</dbReference>
<evidence type="ECO:0000256" key="4">
    <source>
        <dbReference type="ARBA" id="ARBA00022759"/>
    </source>
</evidence>
<evidence type="ECO:0000256" key="3">
    <source>
        <dbReference type="ARBA" id="ARBA00022722"/>
    </source>
</evidence>
<dbReference type="AlphaFoldDB" id="A0A7K9XEF5"/>
<keyword evidence="6" id="KW-0695">RNA-directed DNA polymerase</keyword>
<dbReference type="InterPro" id="IPR043502">
    <property type="entry name" value="DNA/RNA_pol_sf"/>
</dbReference>
<proteinExistence type="predicted"/>
<keyword evidence="3" id="KW-0540">Nuclease</keyword>
<dbReference type="InterPro" id="IPR043128">
    <property type="entry name" value="Rev_trsase/Diguanyl_cyclase"/>
</dbReference>
<dbReference type="EMBL" id="VWZZ01004029">
    <property type="protein sequence ID" value="NXI95687.1"/>
    <property type="molecule type" value="Genomic_DNA"/>
</dbReference>
<protein>
    <submittedName>
        <fullName evidence="8">POK18 protein</fullName>
    </submittedName>
</protein>
<keyword evidence="2" id="KW-0548">Nucleotidyltransferase</keyword>
<evidence type="ECO:0000256" key="1">
    <source>
        <dbReference type="ARBA" id="ARBA00022679"/>
    </source>
</evidence>
<keyword evidence="5" id="KW-0378">Hydrolase</keyword>
<dbReference type="Pfam" id="PF06817">
    <property type="entry name" value="RVT_thumb"/>
    <property type="match status" value="1"/>
</dbReference>
<evidence type="ECO:0000256" key="2">
    <source>
        <dbReference type="ARBA" id="ARBA00022695"/>
    </source>
</evidence>
<evidence type="ECO:0000256" key="5">
    <source>
        <dbReference type="ARBA" id="ARBA00022801"/>
    </source>
</evidence>
<feature type="non-terminal residue" evidence="8">
    <location>
        <position position="56"/>
    </location>
</feature>
<dbReference type="Proteomes" id="UP000587472">
    <property type="component" value="Unassembled WGS sequence"/>
</dbReference>
<dbReference type="GO" id="GO:0016787">
    <property type="term" value="F:hydrolase activity"/>
    <property type="evidence" value="ECO:0007669"/>
    <property type="project" value="UniProtKB-KW"/>
</dbReference>
<dbReference type="InterPro" id="IPR010661">
    <property type="entry name" value="RVT_thumb"/>
</dbReference>
<evidence type="ECO:0000313" key="9">
    <source>
        <dbReference type="Proteomes" id="UP000587472"/>
    </source>
</evidence>
<keyword evidence="1" id="KW-0808">Transferase</keyword>
<feature type="domain" description="Reverse transcriptase thumb" evidence="7">
    <location>
        <begin position="6"/>
        <end position="55"/>
    </location>
</feature>
<dbReference type="SUPFAM" id="SSF56672">
    <property type="entry name" value="DNA/RNA polymerases"/>
    <property type="match status" value="1"/>
</dbReference>